<evidence type="ECO:0000256" key="2">
    <source>
        <dbReference type="ARBA" id="ARBA00023015"/>
    </source>
</evidence>
<dbReference type="Pfam" id="PF04542">
    <property type="entry name" value="Sigma70_r2"/>
    <property type="match status" value="1"/>
</dbReference>
<evidence type="ECO:0000256" key="1">
    <source>
        <dbReference type="ARBA" id="ARBA00010641"/>
    </source>
</evidence>
<sequence length="177" mass="20879">MGNEAAYSTIYKDNVRFLYSYGLKLVSNKDLVKDAIQDLFVELWDSKERLGQVRSIKSYLYKSIRRKLIAQASKKRKRFADTSESELLRLETPSTEINLIEKQRFDDERKQLLKTLGKLNAKQREIIHLKYYANLGYDEISEIMGLDKKGVYNLMAHTIKLLRQYLVSICTIWWLCQ</sequence>
<dbReference type="GO" id="GO:0016987">
    <property type="term" value="F:sigma factor activity"/>
    <property type="evidence" value="ECO:0007669"/>
    <property type="project" value="UniProtKB-KW"/>
</dbReference>
<gene>
    <name evidence="7" type="ORF">SAMN04488513_1011034</name>
</gene>
<comment type="similarity">
    <text evidence="1">Belongs to the sigma-70 factor family. ECF subfamily.</text>
</comment>
<keyword evidence="4" id="KW-0804">Transcription</keyword>
<dbReference type="SUPFAM" id="SSF88659">
    <property type="entry name" value="Sigma3 and sigma4 domains of RNA polymerase sigma factors"/>
    <property type="match status" value="1"/>
</dbReference>
<dbReference type="InterPro" id="IPR036388">
    <property type="entry name" value="WH-like_DNA-bd_sf"/>
</dbReference>
<dbReference type="OrthoDB" id="9150024at2"/>
<dbReference type="InterPro" id="IPR013249">
    <property type="entry name" value="RNA_pol_sigma70_r4_t2"/>
</dbReference>
<dbReference type="EMBL" id="FQYU01000001">
    <property type="protein sequence ID" value="SHI70140.1"/>
    <property type="molecule type" value="Genomic_DNA"/>
</dbReference>
<accession>A0A1M6DAI4</accession>
<keyword evidence="3" id="KW-0731">Sigma factor</keyword>
<dbReference type="GO" id="GO:0003677">
    <property type="term" value="F:DNA binding"/>
    <property type="evidence" value="ECO:0007669"/>
    <property type="project" value="InterPro"/>
</dbReference>
<feature type="domain" description="RNA polymerase sigma factor 70 region 4 type 2" evidence="6">
    <location>
        <begin position="110"/>
        <end position="160"/>
    </location>
</feature>
<dbReference type="InterPro" id="IPR007627">
    <property type="entry name" value="RNA_pol_sigma70_r2"/>
</dbReference>
<dbReference type="NCBIfam" id="TIGR02937">
    <property type="entry name" value="sigma70-ECF"/>
    <property type="match status" value="1"/>
</dbReference>
<protein>
    <submittedName>
        <fullName evidence="7">RNA polymerase sigma factor, sigma-70 family</fullName>
    </submittedName>
</protein>
<feature type="domain" description="RNA polymerase sigma-70 region 2" evidence="5">
    <location>
        <begin position="10"/>
        <end position="77"/>
    </location>
</feature>
<proteinExistence type="inferred from homology"/>
<evidence type="ECO:0000256" key="3">
    <source>
        <dbReference type="ARBA" id="ARBA00023082"/>
    </source>
</evidence>
<dbReference type="InterPro" id="IPR013324">
    <property type="entry name" value="RNA_pol_sigma_r3/r4-like"/>
</dbReference>
<dbReference type="InterPro" id="IPR039425">
    <property type="entry name" value="RNA_pol_sigma-70-like"/>
</dbReference>
<dbReference type="AlphaFoldDB" id="A0A1M6DAI4"/>
<dbReference type="InterPro" id="IPR013325">
    <property type="entry name" value="RNA_pol_sigma_r2"/>
</dbReference>
<dbReference type="PANTHER" id="PTHR43133:SF46">
    <property type="entry name" value="RNA POLYMERASE SIGMA-70 FACTOR ECF SUBFAMILY"/>
    <property type="match status" value="1"/>
</dbReference>
<name>A0A1M6DAI4_9FLAO</name>
<dbReference type="InterPro" id="IPR014284">
    <property type="entry name" value="RNA_pol_sigma-70_dom"/>
</dbReference>
<keyword evidence="8" id="KW-1185">Reference proteome</keyword>
<evidence type="ECO:0000259" key="5">
    <source>
        <dbReference type="Pfam" id="PF04542"/>
    </source>
</evidence>
<dbReference type="STRING" id="192903.SAMN04488513_1011034"/>
<dbReference type="RefSeq" id="WP_072989493.1">
    <property type="nucleotide sequence ID" value="NZ_FQYU01000001.1"/>
</dbReference>
<dbReference type="PANTHER" id="PTHR43133">
    <property type="entry name" value="RNA POLYMERASE ECF-TYPE SIGMA FACTO"/>
    <property type="match status" value="1"/>
</dbReference>
<dbReference type="SUPFAM" id="SSF88946">
    <property type="entry name" value="Sigma2 domain of RNA polymerase sigma factors"/>
    <property type="match status" value="1"/>
</dbReference>
<organism evidence="7 8">
    <name type="scientific">Pseudozobellia thermophila</name>
    <dbReference type="NCBI Taxonomy" id="192903"/>
    <lineage>
        <taxon>Bacteria</taxon>
        <taxon>Pseudomonadati</taxon>
        <taxon>Bacteroidota</taxon>
        <taxon>Flavobacteriia</taxon>
        <taxon>Flavobacteriales</taxon>
        <taxon>Flavobacteriaceae</taxon>
        <taxon>Pseudozobellia</taxon>
    </lineage>
</organism>
<keyword evidence="2" id="KW-0805">Transcription regulation</keyword>
<evidence type="ECO:0000256" key="4">
    <source>
        <dbReference type="ARBA" id="ARBA00023163"/>
    </source>
</evidence>
<dbReference type="GO" id="GO:0006352">
    <property type="term" value="P:DNA-templated transcription initiation"/>
    <property type="evidence" value="ECO:0007669"/>
    <property type="project" value="InterPro"/>
</dbReference>
<evidence type="ECO:0000313" key="8">
    <source>
        <dbReference type="Proteomes" id="UP000184543"/>
    </source>
</evidence>
<reference evidence="8" key="1">
    <citation type="submission" date="2016-11" db="EMBL/GenBank/DDBJ databases">
        <authorList>
            <person name="Varghese N."/>
            <person name="Submissions S."/>
        </authorList>
    </citation>
    <scope>NUCLEOTIDE SEQUENCE [LARGE SCALE GENOMIC DNA]</scope>
    <source>
        <strain evidence="8">DSM 19858</strain>
    </source>
</reference>
<dbReference type="Pfam" id="PF08281">
    <property type="entry name" value="Sigma70_r4_2"/>
    <property type="match status" value="1"/>
</dbReference>
<dbReference type="Proteomes" id="UP000184543">
    <property type="component" value="Unassembled WGS sequence"/>
</dbReference>
<dbReference type="Gene3D" id="1.10.1740.10">
    <property type="match status" value="1"/>
</dbReference>
<evidence type="ECO:0000313" key="7">
    <source>
        <dbReference type="EMBL" id="SHI70140.1"/>
    </source>
</evidence>
<dbReference type="Gene3D" id="1.10.10.10">
    <property type="entry name" value="Winged helix-like DNA-binding domain superfamily/Winged helix DNA-binding domain"/>
    <property type="match status" value="1"/>
</dbReference>
<evidence type="ECO:0000259" key="6">
    <source>
        <dbReference type="Pfam" id="PF08281"/>
    </source>
</evidence>